<dbReference type="RefSeq" id="WP_221250731.1">
    <property type="nucleotide sequence ID" value="NZ_AP024355.1"/>
</dbReference>
<dbReference type="EMBL" id="AP024355">
    <property type="protein sequence ID" value="BCR03248.1"/>
    <property type="molecule type" value="Genomic_DNA"/>
</dbReference>
<evidence type="ECO:0000313" key="1">
    <source>
        <dbReference type="EMBL" id="BCR03248.1"/>
    </source>
</evidence>
<dbReference type="Proteomes" id="UP001319827">
    <property type="component" value="Chromosome"/>
</dbReference>
<evidence type="ECO:0000313" key="2">
    <source>
        <dbReference type="Proteomes" id="UP001319827"/>
    </source>
</evidence>
<gene>
    <name evidence="1" type="ORF">DESUT3_03170</name>
</gene>
<protein>
    <submittedName>
        <fullName evidence="1">Uncharacterized protein</fullName>
    </submittedName>
</protein>
<reference evidence="1 2" key="1">
    <citation type="journal article" date="2016" name="C (Basel)">
        <title>Selective Growth of and Electricity Production by Marine Exoelectrogenic Bacteria in Self-Aggregated Hydrogel of Microbially Reduced Graphene Oxide.</title>
        <authorList>
            <person name="Yoshida N."/>
            <person name="Goto Y."/>
            <person name="Miyata Y."/>
        </authorList>
    </citation>
    <scope>NUCLEOTIDE SEQUENCE [LARGE SCALE GENOMIC DNA]</scope>
    <source>
        <strain evidence="1 2">NIT-T3</strain>
    </source>
</reference>
<sequence length="144" mass="15751">MQLSESEVRQICLTPLVLIYAVASAARSPEKINQLHIIRAVEHGLLSEDPFCAELFDFFRNNLHHFFREFATRCDPADLEALLAEVRATAALLQQMASGAAFREAFVDFARQLGEGSLLGKALAGAPVLQERAGQVVGILQTGQ</sequence>
<reference evidence="1 2" key="2">
    <citation type="journal article" date="2021" name="Int. J. Syst. Evol. Microbiol.">
        <title>Isolation and Polyphasic Characterization of Desulfuromonas versatilis sp. Nov., an Electrogenic Bacteria Capable of Versatile Metabolism Isolated from a Graphene Oxide-Reducing Enrichment Culture.</title>
        <authorList>
            <person name="Xie L."/>
            <person name="Yoshida N."/>
            <person name="Ishii S."/>
            <person name="Meng L."/>
        </authorList>
    </citation>
    <scope>NUCLEOTIDE SEQUENCE [LARGE SCALE GENOMIC DNA]</scope>
    <source>
        <strain evidence="1 2">NIT-T3</strain>
    </source>
</reference>
<accession>A0ABN6DSU0</accession>
<proteinExistence type="predicted"/>
<organism evidence="1 2">
    <name type="scientific">Desulfuromonas versatilis</name>
    <dbReference type="NCBI Taxonomy" id="2802975"/>
    <lineage>
        <taxon>Bacteria</taxon>
        <taxon>Pseudomonadati</taxon>
        <taxon>Thermodesulfobacteriota</taxon>
        <taxon>Desulfuromonadia</taxon>
        <taxon>Desulfuromonadales</taxon>
        <taxon>Desulfuromonadaceae</taxon>
        <taxon>Desulfuromonas</taxon>
    </lineage>
</organism>
<keyword evidence="2" id="KW-1185">Reference proteome</keyword>
<name>A0ABN6DSU0_9BACT</name>